<dbReference type="KEGG" id="dea:FPZ08_01450"/>
<keyword evidence="1" id="KW-0812">Transmembrane</keyword>
<accession>A0A5B8LN91</accession>
<feature type="transmembrane region" description="Helical" evidence="1">
    <location>
        <begin position="190"/>
        <end position="210"/>
    </location>
</feature>
<feature type="domain" description="DUF1468" evidence="2">
    <location>
        <begin position="23"/>
        <end position="168"/>
    </location>
</feature>
<evidence type="ECO:0000256" key="1">
    <source>
        <dbReference type="SAM" id="Phobius"/>
    </source>
</evidence>
<gene>
    <name evidence="3" type="ORF">FPZ08_01450</name>
</gene>
<dbReference type="Proteomes" id="UP000315364">
    <property type="component" value="Chromosome"/>
</dbReference>
<dbReference type="Pfam" id="PF07331">
    <property type="entry name" value="TctB"/>
    <property type="match status" value="1"/>
</dbReference>
<dbReference type="RefSeq" id="WP_146288337.1">
    <property type="nucleotide sequence ID" value="NZ_CP042304.1"/>
</dbReference>
<name>A0A5B8LN91_9HYPH</name>
<keyword evidence="1" id="KW-0472">Membrane</keyword>
<reference evidence="3 4" key="1">
    <citation type="submission" date="2019-07" db="EMBL/GenBank/DDBJ databases">
        <title>Full genome sequence of Devosia sp. Gsoil 520.</title>
        <authorList>
            <person name="Im W.-T."/>
        </authorList>
    </citation>
    <scope>NUCLEOTIDE SEQUENCE [LARGE SCALE GENOMIC DNA]</scope>
    <source>
        <strain evidence="3 4">Gsoil 520</strain>
    </source>
</reference>
<evidence type="ECO:0000259" key="2">
    <source>
        <dbReference type="Pfam" id="PF07331"/>
    </source>
</evidence>
<organism evidence="3 4">
    <name type="scientific">Devosia ginsengisoli</name>
    <dbReference type="NCBI Taxonomy" id="400770"/>
    <lineage>
        <taxon>Bacteria</taxon>
        <taxon>Pseudomonadati</taxon>
        <taxon>Pseudomonadota</taxon>
        <taxon>Alphaproteobacteria</taxon>
        <taxon>Hyphomicrobiales</taxon>
        <taxon>Devosiaceae</taxon>
        <taxon>Devosia</taxon>
    </lineage>
</organism>
<dbReference type="AlphaFoldDB" id="A0A5B8LN91"/>
<dbReference type="EMBL" id="CP042304">
    <property type="protein sequence ID" value="QDZ09526.1"/>
    <property type="molecule type" value="Genomic_DNA"/>
</dbReference>
<feature type="transmembrane region" description="Helical" evidence="1">
    <location>
        <begin position="144"/>
        <end position="163"/>
    </location>
</feature>
<sequence>MTSEPVAMTPPSPVPYHSRIDVIGGATIIFIAGLIWYGAIELTVGQMANFASGALPKAISIILFAAGGWVFLHGLMQRGEEAERFEFAFRPTATVVLAIVLFGLFIRGGDFGLISTPQLGLMVVGPLTVFIAGSATPQMQVRQLLILSFGLTAAMLLLFPDLLRAPIPVFPKFIQGAIPPSFGIDAAVRVLYAAYAALAAALYVVFYRMAETQRD</sequence>
<feature type="transmembrane region" description="Helical" evidence="1">
    <location>
        <begin position="58"/>
        <end position="75"/>
    </location>
</feature>
<protein>
    <submittedName>
        <fullName evidence="3">Tripartite tricarboxylate transporter TctB family protein</fullName>
    </submittedName>
</protein>
<proteinExistence type="predicted"/>
<keyword evidence="4" id="KW-1185">Reference proteome</keyword>
<evidence type="ECO:0000313" key="4">
    <source>
        <dbReference type="Proteomes" id="UP000315364"/>
    </source>
</evidence>
<dbReference type="InterPro" id="IPR009936">
    <property type="entry name" value="DUF1468"/>
</dbReference>
<keyword evidence="1" id="KW-1133">Transmembrane helix</keyword>
<feature type="transmembrane region" description="Helical" evidence="1">
    <location>
        <begin position="112"/>
        <end position="132"/>
    </location>
</feature>
<feature type="transmembrane region" description="Helical" evidence="1">
    <location>
        <begin position="20"/>
        <end position="38"/>
    </location>
</feature>
<feature type="transmembrane region" description="Helical" evidence="1">
    <location>
        <begin position="87"/>
        <end position="106"/>
    </location>
</feature>
<evidence type="ECO:0000313" key="3">
    <source>
        <dbReference type="EMBL" id="QDZ09526.1"/>
    </source>
</evidence>
<dbReference type="OrthoDB" id="7914375at2"/>